<protein>
    <recommendedName>
        <fullName evidence="5">Tripartite tricarboxylate transporter substrate binding protein</fullName>
    </recommendedName>
</protein>
<dbReference type="InterPro" id="IPR042100">
    <property type="entry name" value="Bug_dom1"/>
</dbReference>
<evidence type="ECO:0000256" key="2">
    <source>
        <dbReference type="SAM" id="SignalP"/>
    </source>
</evidence>
<dbReference type="EMBL" id="DOEK01000010">
    <property type="protein sequence ID" value="HBP28976.1"/>
    <property type="molecule type" value="Genomic_DNA"/>
</dbReference>
<dbReference type="PANTHER" id="PTHR42928">
    <property type="entry name" value="TRICARBOXYLATE-BINDING PROTEIN"/>
    <property type="match status" value="1"/>
</dbReference>
<evidence type="ECO:0008006" key="5">
    <source>
        <dbReference type="Google" id="ProtNLM"/>
    </source>
</evidence>
<evidence type="ECO:0000313" key="4">
    <source>
        <dbReference type="Proteomes" id="UP000264036"/>
    </source>
</evidence>
<evidence type="ECO:0000313" key="3">
    <source>
        <dbReference type="EMBL" id="HBP28976.1"/>
    </source>
</evidence>
<comment type="caution">
    <text evidence="3">The sequence shown here is derived from an EMBL/GenBank/DDBJ whole genome shotgun (WGS) entry which is preliminary data.</text>
</comment>
<dbReference type="Gene3D" id="3.40.190.150">
    <property type="entry name" value="Bordetella uptake gene, domain 1"/>
    <property type="match status" value="1"/>
</dbReference>
<sequence length="332" mass="34990">MNKKLLKFLLYVISASTAFMPLASHAETFPSRPITIIVPFTAGGATDVLTRTIAEGMSKELGQSVIVTNLPGAGGSIGQARAARSSADGYTMLLGNVGTLAANASLYTQLPYDILKDFTPLASVGDAPQVLTVHGDLPVSNFEDFIHYAKEHGKEMNSGTAGVGSGSFLGDIVLKAELGLKIEPVHYRGASQAITDVMGGIIDYTIESSSTAVGTSSSGKAKALVVMSSERVSVLPEVPSAAESSHPNLRYSIWNMVLVPKGVPQPVLETLNAAVNRVLQRPEISKRYAEMGLSVPSEKFRSLDGAGTLLKSEVAKWNGLLQKAGVQSQSSR</sequence>
<proteinExistence type="inferred from homology"/>
<feature type="chain" id="PRO_5016651241" description="Tripartite tricarboxylate transporter substrate binding protein" evidence="2">
    <location>
        <begin position="27"/>
        <end position="332"/>
    </location>
</feature>
<name>A0A356LDA1_9BURK</name>
<accession>A0A356LDA1</accession>
<dbReference type="Proteomes" id="UP000264036">
    <property type="component" value="Unassembled WGS sequence"/>
</dbReference>
<dbReference type="InterPro" id="IPR005064">
    <property type="entry name" value="BUG"/>
</dbReference>
<feature type="signal peptide" evidence="2">
    <location>
        <begin position="1"/>
        <end position="26"/>
    </location>
</feature>
<keyword evidence="2" id="KW-0732">Signal</keyword>
<gene>
    <name evidence="3" type="ORF">DD666_06115</name>
</gene>
<dbReference type="PIRSF" id="PIRSF017082">
    <property type="entry name" value="YflP"/>
    <property type="match status" value="1"/>
</dbReference>
<organism evidence="3 4">
    <name type="scientific">Advenella kashmirensis</name>
    <dbReference type="NCBI Taxonomy" id="310575"/>
    <lineage>
        <taxon>Bacteria</taxon>
        <taxon>Pseudomonadati</taxon>
        <taxon>Pseudomonadota</taxon>
        <taxon>Betaproteobacteria</taxon>
        <taxon>Burkholderiales</taxon>
        <taxon>Alcaligenaceae</taxon>
    </lineage>
</organism>
<comment type="similarity">
    <text evidence="1">Belongs to the UPF0065 (bug) family.</text>
</comment>
<dbReference type="AlphaFoldDB" id="A0A356LDA1"/>
<dbReference type="Pfam" id="PF03401">
    <property type="entry name" value="TctC"/>
    <property type="match status" value="1"/>
</dbReference>
<reference evidence="3 4" key="1">
    <citation type="journal article" date="2018" name="Nat. Biotechnol.">
        <title>A standardized bacterial taxonomy based on genome phylogeny substantially revises the tree of life.</title>
        <authorList>
            <person name="Parks D.H."/>
            <person name="Chuvochina M."/>
            <person name="Waite D.W."/>
            <person name="Rinke C."/>
            <person name="Skarshewski A."/>
            <person name="Chaumeil P.A."/>
            <person name="Hugenholtz P."/>
        </authorList>
    </citation>
    <scope>NUCLEOTIDE SEQUENCE [LARGE SCALE GENOMIC DNA]</scope>
    <source>
        <strain evidence="3">UBA10707</strain>
    </source>
</reference>
<dbReference type="SUPFAM" id="SSF53850">
    <property type="entry name" value="Periplasmic binding protein-like II"/>
    <property type="match status" value="1"/>
</dbReference>
<dbReference type="Gene3D" id="3.40.190.10">
    <property type="entry name" value="Periplasmic binding protein-like II"/>
    <property type="match status" value="1"/>
</dbReference>
<dbReference type="CDD" id="cd07012">
    <property type="entry name" value="PBP2_Bug_TTT"/>
    <property type="match status" value="1"/>
</dbReference>
<evidence type="ECO:0000256" key="1">
    <source>
        <dbReference type="ARBA" id="ARBA00006987"/>
    </source>
</evidence>
<dbReference type="PANTHER" id="PTHR42928:SF5">
    <property type="entry name" value="BLR1237 PROTEIN"/>
    <property type="match status" value="1"/>
</dbReference>